<reference evidence="1" key="1">
    <citation type="submission" date="2022-03" db="EMBL/GenBank/DDBJ databases">
        <authorList>
            <person name="Alioto T."/>
            <person name="Alioto T."/>
            <person name="Gomez Garrido J."/>
        </authorList>
    </citation>
    <scope>NUCLEOTIDE SEQUENCE</scope>
</reference>
<name>A0AAD1R058_PELCU</name>
<organism evidence="1 2">
    <name type="scientific">Pelobates cultripes</name>
    <name type="common">Western spadefoot toad</name>
    <dbReference type="NCBI Taxonomy" id="61616"/>
    <lineage>
        <taxon>Eukaryota</taxon>
        <taxon>Metazoa</taxon>
        <taxon>Chordata</taxon>
        <taxon>Craniata</taxon>
        <taxon>Vertebrata</taxon>
        <taxon>Euteleostomi</taxon>
        <taxon>Amphibia</taxon>
        <taxon>Batrachia</taxon>
        <taxon>Anura</taxon>
        <taxon>Pelobatoidea</taxon>
        <taxon>Pelobatidae</taxon>
        <taxon>Pelobates</taxon>
    </lineage>
</organism>
<evidence type="ECO:0000313" key="2">
    <source>
        <dbReference type="Proteomes" id="UP001295444"/>
    </source>
</evidence>
<keyword evidence="2" id="KW-1185">Reference proteome</keyword>
<sequence>MGTIRGFTEGCLIMGGDLTVALDPSLDTSSATSSTPHHVINSINTCLWEHQLVDYQLLDSGASMRRSCRTRQKFSDDPSPLQPATILLRHTKLRTSIYKKSLPIRILNVGFPLYWKQECPPPMATWFQRMLADGSSRWSPQISTPCFSQLPSLDPPSTPPTPPPCPLCGGHSTVPYKLNQAPFAALRTSYYVCWPYIHIS</sequence>
<accession>A0AAD1R058</accession>
<dbReference type="AlphaFoldDB" id="A0AAD1R058"/>
<gene>
    <name evidence="1" type="ORF">PECUL_23A040295</name>
</gene>
<proteinExistence type="predicted"/>
<dbReference type="Proteomes" id="UP001295444">
    <property type="component" value="Chromosome 01"/>
</dbReference>
<protein>
    <submittedName>
        <fullName evidence="1">Uncharacterized protein</fullName>
    </submittedName>
</protein>
<evidence type="ECO:0000313" key="1">
    <source>
        <dbReference type="EMBL" id="CAH2220570.1"/>
    </source>
</evidence>
<dbReference type="EMBL" id="OW240912">
    <property type="protein sequence ID" value="CAH2220570.1"/>
    <property type="molecule type" value="Genomic_DNA"/>
</dbReference>